<protein>
    <submittedName>
        <fullName evidence="1">Uncharacterized protein</fullName>
    </submittedName>
</protein>
<evidence type="ECO:0000313" key="1">
    <source>
        <dbReference type="EMBL" id="KAJ8675151.1"/>
    </source>
</evidence>
<reference evidence="1" key="1">
    <citation type="submission" date="2023-04" db="EMBL/GenBank/DDBJ databases">
        <title>A chromosome-level genome assembly of the parasitoid wasp Eretmocerus hayati.</title>
        <authorList>
            <person name="Zhong Y."/>
            <person name="Liu S."/>
            <person name="Liu Y."/>
        </authorList>
    </citation>
    <scope>NUCLEOTIDE SEQUENCE</scope>
    <source>
        <strain evidence="1">ZJU_SS_LIU_2023</strain>
    </source>
</reference>
<evidence type="ECO:0000313" key="2">
    <source>
        <dbReference type="Proteomes" id="UP001239111"/>
    </source>
</evidence>
<proteinExistence type="predicted"/>
<dbReference type="Proteomes" id="UP001239111">
    <property type="component" value="Chromosome 2"/>
</dbReference>
<comment type="caution">
    <text evidence="1">The sequence shown here is derived from an EMBL/GenBank/DDBJ whole genome shotgun (WGS) entry which is preliminary data.</text>
</comment>
<name>A0ACC2NWG3_9HYME</name>
<accession>A0ACC2NWG3</accession>
<organism evidence="1 2">
    <name type="scientific">Eretmocerus hayati</name>
    <dbReference type="NCBI Taxonomy" id="131215"/>
    <lineage>
        <taxon>Eukaryota</taxon>
        <taxon>Metazoa</taxon>
        <taxon>Ecdysozoa</taxon>
        <taxon>Arthropoda</taxon>
        <taxon>Hexapoda</taxon>
        <taxon>Insecta</taxon>
        <taxon>Pterygota</taxon>
        <taxon>Neoptera</taxon>
        <taxon>Endopterygota</taxon>
        <taxon>Hymenoptera</taxon>
        <taxon>Apocrita</taxon>
        <taxon>Proctotrupomorpha</taxon>
        <taxon>Chalcidoidea</taxon>
        <taxon>Aphelinidae</taxon>
        <taxon>Aphelininae</taxon>
        <taxon>Eretmocerus</taxon>
    </lineage>
</organism>
<gene>
    <name evidence="1" type="ORF">QAD02_010937</name>
</gene>
<keyword evidence="2" id="KW-1185">Reference proteome</keyword>
<dbReference type="EMBL" id="CM056742">
    <property type="protein sequence ID" value="KAJ8675151.1"/>
    <property type="molecule type" value="Genomic_DNA"/>
</dbReference>
<sequence length="115" mass="12874">MGDKVEDHVPKGTSARVIIECRECGGTTGMESGHRSGKHVELSISDHNELSQEKWRFRKVAGQSGVIMIITGLNEYIGGETMNSRPKESFNMKLDNMRMELIQGSKKQTKAHLQE</sequence>